<dbReference type="Proteomes" id="UP000030693">
    <property type="component" value="Unassembled WGS sequence"/>
</dbReference>
<dbReference type="GeneID" id="20528600"/>
<dbReference type="AlphaFoldDB" id="A0A058Z5R6"/>
<protein>
    <submittedName>
        <fullName evidence="2">Uncharacterized protein</fullName>
    </submittedName>
</protein>
<evidence type="ECO:0000313" key="3">
    <source>
        <dbReference type="Proteomes" id="UP000030693"/>
    </source>
</evidence>
<dbReference type="RefSeq" id="XP_009496011.1">
    <property type="nucleotide sequence ID" value="XM_009497736.1"/>
</dbReference>
<dbReference type="EMBL" id="KB932206">
    <property type="protein sequence ID" value="KCV69446.1"/>
    <property type="molecule type" value="Genomic_DNA"/>
</dbReference>
<organism evidence="2">
    <name type="scientific">Fonticula alba</name>
    <name type="common">Slime mold</name>
    <dbReference type="NCBI Taxonomy" id="691883"/>
    <lineage>
        <taxon>Eukaryota</taxon>
        <taxon>Rotosphaerida</taxon>
        <taxon>Fonticulaceae</taxon>
        <taxon>Fonticula</taxon>
    </lineage>
</organism>
<feature type="transmembrane region" description="Helical" evidence="1">
    <location>
        <begin position="76"/>
        <end position="96"/>
    </location>
</feature>
<accession>A0A058Z5R6</accession>
<sequence length="202" mass="22300">MSNQPDVLAVADPSFEGDSPSVAVAQNVLAALETEVSGDKSQRALFPFEEGGIRMGHNMPTEQLSLWESIKRRPHASAAVGILVAGVFFLTARIYVRQAILYARHRRRFEMDLRHDRGVFTPDEAEQLHIGFGVGRKLATIGGRHSTAAEMVADFKQFPDVQLPGSHLLRIDPVTGRTVIGSAFIRSSFARRKVTERSSVDF</sequence>
<gene>
    <name evidence="2" type="ORF">H696_03875</name>
</gene>
<name>A0A058Z5R6_FONAL</name>
<evidence type="ECO:0000313" key="2">
    <source>
        <dbReference type="EMBL" id="KCV69446.1"/>
    </source>
</evidence>
<keyword evidence="3" id="KW-1185">Reference proteome</keyword>
<evidence type="ECO:0000256" key="1">
    <source>
        <dbReference type="SAM" id="Phobius"/>
    </source>
</evidence>
<keyword evidence="1" id="KW-0472">Membrane</keyword>
<proteinExistence type="predicted"/>
<reference evidence="2" key="1">
    <citation type="submission" date="2013-04" db="EMBL/GenBank/DDBJ databases">
        <title>The Genome Sequence of Fonticula alba ATCC 38817.</title>
        <authorList>
            <consortium name="The Broad Institute Genomics Platform"/>
            <person name="Russ C."/>
            <person name="Cuomo C."/>
            <person name="Burger G."/>
            <person name="Gray M.W."/>
            <person name="Holland P.W.H."/>
            <person name="King N."/>
            <person name="Lang F.B.F."/>
            <person name="Roger A.J."/>
            <person name="Ruiz-Trillo I."/>
            <person name="Brown M."/>
            <person name="Walker B."/>
            <person name="Young S."/>
            <person name="Zeng Q."/>
            <person name="Gargeya S."/>
            <person name="Fitzgerald M."/>
            <person name="Haas B."/>
            <person name="Abouelleil A."/>
            <person name="Allen A.W."/>
            <person name="Alvarado L."/>
            <person name="Arachchi H.M."/>
            <person name="Berlin A.M."/>
            <person name="Chapman S.B."/>
            <person name="Gainer-Dewar J."/>
            <person name="Goldberg J."/>
            <person name="Griggs A."/>
            <person name="Gujja S."/>
            <person name="Hansen M."/>
            <person name="Howarth C."/>
            <person name="Imamovic A."/>
            <person name="Ireland A."/>
            <person name="Larimer J."/>
            <person name="McCowan C."/>
            <person name="Murphy C."/>
            <person name="Pearson M."/>
            <person name="Poon T.W."/>
            <person name="Priest M."/>
            <person name="Roberts A."/>
            <person name="Saif S."/>
            <person name="Shea T."/>
            <person name="Sisk P."/>
            <person name="Sykes S."/>
            <person name="Wortman J."/>
            <person name="Nusbaum C."/>
            <person name="Birren B."/>
        </authorList>
    </citation>
    <scope>NUCLEOTIDE SEQUENCE [LARGE SCALE GENOMIC DNA]</scope>
    <source>
        <strain evidence="2">ATCC 38817</strain>
    </source>
</reference>
<keyword evidence="1" id="KW-1133">Transmembrane helix</keyword>
<keyword evidence="1" id="KW-0812">Transmembrane</keyword>